<dbReference type="InterPro" id="IPR023796">
    <property type="entry name" value="Serpin_dom"/>
</dbReference>
<organism evidence="2 3">
    <name type="scientific">Steinernema carpocapsae</name>
    <name type="common">Entomopathogenic nematode</name>
    <dbReference type="NCBI Taxonomy" id="34508"/>
    <lineage>
        <taxon>Eukaryota</taxon>
        <taxon>Metazoa</taxon>
        <taxon>Ecdysozoa</taxon>
        <taxon>Nematoda</taxon>
        <taxon>Chromadorea</taxon>
        <taxon>Rhabditida</taxon>
        <taxon>Tylenchina</taxon>
        <taxon>Panagrolaimomorpha</taxon>
        <taxon>Strongyloidoidea</taxon>
        <taxon>Steinernematidae</taxon>
        <taxon>Steinernema</taxon>
    </lineage>
</organism>
<name>A0A4U5M946_STECR</name>
<evidence type="ECO:0000313" key="3">
    <source>
        <dbReference type="Proteomes" id="UP000298663"/>
    </source>
</evidence>
<evidence type="ECO:0000259" key="1">
    <source>
        <dbReference type="Pfam" id="PF00079"/>
    </source>
</evidence>
<reference evidence="2 3" key="1">
    <citation type="journal article" date="2015" name="Genome Biol.">
        <title>Comparative genomics of Steinernema reveals deeply conserved gene regulatory networks.</title>
        <authorList>
            <person name="Dillman A.R."/>
            <person name="Macchietto M."/>
            <person name="Porter C.F."/>
            <person name="Rogers A."/>
            <person name="Williams B."/>
            <person name="Antoshechkin I."/>
            <person name="Lee M.M."/>
            <person name="Goodwin Z."/>
            <person name="Lu X."/>
            <person name="Lewis E.E."/>
            <person name="Goodrich-Blair H."/>
            <person name="Stock S.P."/>
            <person name="Adams B.J."/>
            <person name="Sternberg P.W."/>
            <person name="Mortazavi A."/>
        </authorList>
    </citation>
    <scope>NUCLEOTIDE SEQUENCE [LARGE SCALE GENOMIC DNA]</scope>
    <source>
        <strain evidence="2 3">ALL</strain>
    </source>
</reference>
<dbReference type="Gene3D" id="3.30.497.10">
    <property type="entry name" value="Antithrombin, subunit I, domain 2"/>
    <property type="match status" value="1"/>
</dbReference>
<reference evidence="2 3" key="2">
    <citation type="journal article" date="2019" name="G3 (Bethesda)">
        <title>Hybrid Assembly of the Genome of the Entomopathogenic Nematode Steinernema carpocapsae Identifies the X-Chromosome.</title>
        <authorList>
            <person name="Serra L."/>
            <person name="Macchietto M."/>
            <person name="Macias-Munoz A."/>
            <person name="McGill C.J."/>
            <person name="Rodriguez I.M."/>
            <person name="Rodriguez B."/>
            <person name="Murad R."/>
            <person name="Mortazavi A."/>
        </authorList>
    </citation>
    <scope>NUCLEOTIDE SEQUENCE [LARGE SCALE GENOMIC DNA]</scope>
    <source>
        <strain evidence="2 3">ALL</strain>
    </source>
</reference>
<proteinExistence type="predicted"/>
<protein>
    <recommendedName>
        <fullName evidence="1">Serpin domain-containing protein</fullName>
    </recommendedName>
</protein>
<dbReference type="SUPFAM" id="SSF56574">
    <property type="entry name" value="Serpins"/>
    <property type="match status" value="1"/>
</dbReference>
<evidence type="ECO:0000313" key="2">
    <source>
        <dbReference type="EMBL" id="TKR65501.1"/>
    </source>
</evidence>
<dbReference type="Proteomes" id="UP000298663">
    <property type="component" value="Unassembled WGS sequence"/>
</dbReference>
<dbReference type="Pfam" id="PF00079">
    <property type="entry name" value="Serpin"/>
    <property type="match status" value="1"/>
</dbReference>
<comment type="caution">
    <text evidence="2">The sequence shown here is derived from an EMBL/GenBank/DDBJ whole genome shotgun (WGS) entry which is preliminary data.</text>
</comment>
<dbReference type="InterPro" id="IPR042178">
    <property type="entry name" value="Serpin_sf_1"/>
</dbReference>
<dbReference type="EMBL" id="AZBU02000009">
    <property type="protein sequence ID" value="TKR65501.1"/>
    <property type="molecule type" value="Genomic_DNA"/>
</dbReference>
<keyword evidence="3" id="KW-1185">Reference proteome</keyword>
<sequence>MYPFLTVSLISCSPNVHSVMLHKTFPYFQTPLDRHHPSMSVPEAPIPRRGVIPQNVLIAFSASSTLPSVFPNSTAADVRLPHVEEEIATVDRFPRDAAIPSTSTTAELCSVRYSLQEVDPMEADFAMHSVRSAAIEGESIRSLSSPLALSACLAMLYLGAEGESKEELAALMRVPKGLHREVMKIFADVFSSMARDKTVHFCAEVMASKKLKLKRQFAKNLQNYFGKKIRSVTDFQALMTRFHINRSPKINTENTKLLAIAATVITAAWIADTVKEAKNYPFLCSYGSRPPATLTSMCKGNSVA</sequence>
<dbReference type="InterPro" id="IPR036186">
    <property type="entry name" value="Serpin_sf"/>
</dbReference>
<dbReference type="AlphaFoldDB" id="A0A4U5M946"/>
<gene>
    <name evidence="2" type="ORF">L596_025897</name>
</gene>
<feature type="domain" description="Serpin" evidence="1">
    <location>
        <begin position="123"/>
        <end position="254"/>
    </location>
</feature>
<accession>A0A4U5M946</accession>